<keyword evidence="9" id="KW-1185">Reference proteome</keyword>
<evidence type="ECO:0000256" key="2">
    <source>
        <dbReference type="ARBA" id="ARBA00022676"/>
    </source>
</evidence>
<dbReference type="CDD" id="cd00081">
    <property type="entry name" value="Hint"/>
    <property type="match status" value="1"/>
</dbReference>
<dbReference type="GO" id="GO:0106274">
    <property type="term" value="F:NAD+-protein-arginine ADP-ribosyltransferase activity"/>
    <property type="evidence" value="ECO:0007669"/>
    <property type="project" value="UniProtKB-EC"/>
</dbReference>
<dbReference type="Pfam" id="PF00240">
    <property type="entry name" value="ubiquitin"/>
    <property type="match status" value="1"/>
</dbReference>
<keyword evidence="3 6" id="KW-0808">Transferase</keyword>
<dbReference type="InterPro" id="IPR030934">
    <property type="entry name" value="Intein_C"/>
</dbReference>
<dbReference type="Proteomes" id="UP000683925">
    <property type="component" value="Unassembled WGS sequence"/>
</dbReference>
<dbReference type="InterPro" id="IPR000768">
    <property type="entry name" value="ART"/>
</dbReference>
<keyword evidence="4" id="KW-0548">Nucleotidyltransferase</keyword>
<evidence type="ECO:0000313" key="9">
    <source>
        <dbReference type="Proteomes" id="UP000683925"/>
    </source>
</evidence>
<name>A0A8S1YI93_PAROT</name>
<evidence type="ECO:0000259" key="7">
    <source>
        <dbReference type="PROSITE" id="PS50053"/>
    </source>
</evidence>
<dbReference type="EC" id="2.4.2.31" evidence="6"/>
<evidence type="ECO:0000256" key="1">
    <source>
        <dbReference type="ARBA" id="ARBA00009558"/>
    </source>
</evidence>
<evidence type="ECO:0000256" key="3">
    <source>
        <dbReference type="ARBA" id="ARBA00022679"/>
    </source>
</evidence>
<sequence>MYQFQVPIEDIMDLPPIVEEIYLGLSIKIFIELDKVKEMITIDINSETKIQELKEIILKKYLKQLINIDSFDLYYGDQKMDKSKLIYYQIENNAVIEVVKAGQFEGEYINIVVECGQFNKIYYIEIKKKSRIGELAEEFRYMRKLRKQERIYFLYNNYVIEHKETFDYYHIKNNATLTMKFEAMGGCFPGYAPITLADKSQRPINQIKKGDHILCYDYELRNFRSGIVQGTTKTKQTIQVIRIETEIRVIECTADHPFYTETGWKAFQPHPDFQINNLTLEDKLLNQDNTFIKILSIQKLNKFDYVYNLNLQYPNNYLAFGFLAHNMNIINIVIDEQNQEEFEYFPGMLIQSIKVLIFKRRGIPIENQKLYFHDQLMDDEKALSDYLGPDEKICELKLQVFLDKEQQQQQNNIIKPNSQVVSVDIITNTSRYQLLLRNGITLNELKKVLYYFENKKYIMIDGKQYTSEFDEKNINEFPKIQQILLLSKEEGGLSISFYQEINTIELSNVSELKQSLQSLNSDINFDQYLETKLLQINQNQQKAGIYQKYKLHHLLALMLWTSNRLYKQLNEDLMNNSYRKWIKYLKCLFDGLKSSEYYGGKGFRGIKNYQNIQHYEIKKIVQWRNIQAISLRQEVAMNFSNSQGMIFEIEILSSKIISQVSEYPTEQEVIMFPFSTYEVLNVTCRNNQPVVVQMREISLPRNQKNILWVDDNPENNYKFATNLERQDGQLSIIFCKSTSDAILIINSYKWLLYLQTTQFRIVSDMVRIENHKTNYIAGVELLKRLHQEVNYNGEILFFVFDVQQTVKSLQQTNYLNYQVTKHLNVLEKFIRFE</sequence>
<keyword evidence="6" id="KW-0521">NADP</keyword>
<keyword evidence="2 6" id="KW-0328">Glycosyltransferase</keyword>
<evidence type="ECO:0000256" key="6">
    <source>
        <dbReference type="RuleBase" id="RU361228"/>
    </source>
</evidence>
<evidence type="ECO:0000256" key="4">
    <source>
        <dbReference type="ARBA" id="ARBA00022695"/>
    </source>
</evidence>
<dbReference type="EMBL" id="CAJJDP010000156">
    <property type="protein sequence ID" value="CAD8211322.1"/>
    <property type="molecule type" value="Genomic_DNA"/>
</dbReference>
<accession>A0A8S1YI93</accession>
<dbReference type="InterPro" id="IPR000626">
    <property type="entry name" value="Ubiquitin-like_dom"/>
</dbReference>
<comment type="similarity">
    <text evidence="1 6">Belongs to the Arg-specific ADP-ribosyltransferase family.</text>
</comment>
<reference evidence="8" key="1">
    <citation type="submission" date="2021-01" db="EMBL/GenBank/DDBJ databases">
        <authorList>
            <consortium name="Genoscope - CEA"/>
            <person name="William W."/>
        </authorList>
    </citation>
    <scope>NUCLEOTIDE SEQUENCE</scope>
</reference>
<dbReference type="GO" id="GO:0016539">
    <property type="term" value="P:intein-mediated protein splicing"/>
    <property type="evidence" value="ECO:0007669"/>
    <property type="project" value="InterPro"/>
</dbReference>
<dbReference type="SMART" id="SM00306">
    <property type="entry name" value="HintN"/>
    <property type="match status" value="1"/>
</dbReference>
<dbReference type="PROSITE" id="PS50818">
    <property type="entry name" value="INTEIN_C_TER"/>
    <property type="match status" value="1"/>
</dbReference>
<feature type="domain" description="Ubiquitin-like" evidence="7">
    <location>
        <begin position="330"/>
        <end position="386"/>
    </location>
</feature>
<dbReference type="PROSITE" id="PS50817">
    <property type="entry name" value="INTEIN_N_TER"/>
    <property type="match status" value="1"/>
</dbReference>
<dbReference type="InterPro" id="IPR003587">
    <property type="entry name" value="Hint_dom_N"/>
</dbReference>
<dbReference type="Pfam" id="PF01129">
    <property type="entry name" value="ART"/>
    <property type="match status" value="1"/>
</dbReference>
<gene>
    <name evidence="8" type="ORF">POCTA_138.1.T1540007</name>
</gene>
<evidence type="ECO:0000256" key="5">
    <source>
        <dbReference type="ARBA" id="ARBA00047597"/>
    </source>
</evidence>
<dbReference type="OrthoDB" id="308910at2759"/>
<dbReference type="InterPro" id="IPR006141">
    <property type="entry name" value="Intein_N"/>
</dbReference>
<proteinExistence type="inferred from homology"/>
<comment type="catalytic activity">
    <reaction evidence="5 6">
        <text>L-arginyl-[protein] + NAD(+) = N(omega)-(ADP-D-ribosyl)-L-arginyl-[protein] + nicotinamide + H(+)</text>
        <dbReference type="Rhea" id="RHEA:19149"/>
        <dbReference type="Rhea" id="RHEA-COMP:10532"/>
        <dbReference type="Rhea" id="RHEA-COMP:15087"/>
        <dbReference type="ChEBI" id="CHEBI:15378"/>
        <dbReference type="ChEBI" id="CHEBI:17154"/>
        <dbReference type="ChEBI" id="CHEBI:29965"/>
        <dbReference type="ChEBI" id="CHEBI:57540"/>
        <dbReference type="ChEBI" id="CHEBI:142554"/>
        <dbReference type="EC" id="2.4.2.31"/>
    </reaction>
</comment>
<comment type="caution">
    <text evidence="8">The sequence shown here is derived from an EMBL/GenBank/DDBJ whole genome shotgun (WGS) entry which is preliminary data.</text>
</comment>
<keyword evidence="6" id="KW-0520">NAD</keyword>
<dbReference type="CDD" id="cd17039">
    <property type="entry name" value="Ubl_ubiquitin_like"/>
    <property type="match status" value="2"/>
</dbReference>
<dbReference type="GO" id="GO:0016779">
    <property type="term" value="F:nucleotidyltransferase activity"/>
    <property type="evidence" value="ECO:0007669"/>
    <property type="project" value="UniProtKB-KW"/>
</dbReference>
<organism evidence="8 9">
    <name type="scientific">Paramecium octaurelia</name>
    <dbReference type="NCBI Taxonomy" id="43137"/>
    <lineage>
        <taxon>Eukaryota</taxon>
        <taxon>Sar</taxon>
        <taxon>Alveolata</taxon>
        <taxon>Ciliophora</taxon>
        <taxon>Intramacronucleata</taxon>
        <taxon>Oligohymenophorea</taxon>
        <taxon>Peniculida</taxon>
        <taxon>Parameciidae</taxon>
        <taxon>Paramecium</taxon>
    </lineage>
</organism>
<dbReference type="Pfam" id="PF11976">
    <property type="entry name" value="Rad60-SLD"/>
    <property type="match status" value="1"/>
</dbReference>
<dbReference type="AlphaFoldDB" id="A0A8S1YI93"/>
<protein>
    <recommendedName>
        <fullName evidence="6">NAD(P)(+)--arginine ADP-ribosyltransferase</fullName>
        <ecNumber evidence="6">2.4.2.31</ecNumber>
    </recommendedName>
    <alternativeName>
        <fullName evidence="6">Mono(ADP-ribosyl)transferase</fullName>
    </alternativeName>
</protein>
<dbReference type="PROSITE" id="PS50053">
    <property type="entry name" value="UBIQUITIN_2"/>
    <property type="match status" value="1"/>
</dbReference>
<dbReference type="InterPro" id="IPR022617">
    <property type="entry name" value="Rad60/SUMO-like_dom"/>
</dbReference>
<evidence type="ECO:0000313" key="8">
    <source>
        <dbReference type="EMBL" id="CAD8211322.1"/>
    </source>
</evidence>
<dbReference type="PROSITE" id="PS51996">
    <property type="entry name" value="TR_MART"/>
    <property type="match status" value="1"/>
</dbReference>